<reference evidence="3 4" key="1">
    <citation type="submission" date="2020-06" db="EMBL/GenBank/DDBJ databases">
        <title>The endosymbiont of the kinetoplastid Bodo saltans is a Paracaedibacter-like alpha-proteobacterium possessing a putative toxin-antitoxin system.</title>
        <authorList>
            <person name="Midha S."/>
            <person name="Rigden D.J."/>
            <person name="Siozios S."/>
            <person name="Hurst G.D.D."/>
            <person name="Jackson A.P."/>
        </authorList>
    </citation>
    <scope>NUCLEOTIDE SEQUENCE [LARGE SCALE GENOMIC DNA]</scope>
    <source>
        <strain evidence="3">Lake Konstanz</strain>
    </source>
</reference>
<dbReference type="KEGG" id="pbal:CPBP_01112"/>
<evidence type="ECO:0000256" key="2">
    <source>
        <dbReference type="SAM" id="SignalP"/>
    </source>
</evidence>
<name>A0A7L9RUU4_9PROT</name>
<accession>A0A7L9RUU4</accession>
<feature type="chain" id="PRO_5032287206" evidence="2">
    <location>
        <begin position="25"/>
        <end position="663"/>
    </location>
</feature>
<sequence>MRNETLKNLLLTASLISASALLTACGDPASDSSPASQAEGKVKAALETAKTEEAQAEEAKRKAAQAIDESQKELAVHADAGAAQLNEMLTAFDVSVPTIPTVSRDAMNKAKLALLNYDKDTLASIKKSVDDLNRSFDLGELSKSAPVNYADSVAVAAKLTEALSKMPTSRKKVIDDLNAKLVDYIFGRNALEDTYYNEFLKYQITATTPSTANDAATPAKLEKLREDFAQKSAQVIASLTEMIDNVDRKRALYLNVRTNISAHLEEINATIAQNSDFLSVFDHSALEIKRGLSGTFGTAAGFDDAYKAYFAEIKPKLLACSLTADDLALDIVTKFSKFITVSQSIARAPATTHTLDEWMSGRFTDQAGGQRIQTLVKNRCIDLIRASNLQYFIKDPATAAAAEEYLAAALSSGSIKDLSGNVSLRTARTAVTGLVDGSAFKVNGVAGQSVDLGMPLFVQLKGDVSSAKATDAATGSVAYRLGNTVIGAIQGYANSGAGFGIDSRQLETSVVASHSFGSFFVEGQIGSVSATEVHNSNWSGLRSQVTLGLDTEFVSPFVQVAHRQLDRSGLNLNETTAYVGLDAEVAKLAADTYSIDTRLLAKAGYGSKNWSANSKDLGSTTGFSGSVEWSSSLNLNSGVSFSSNLALDTVAGSSAALNVSLDR</sequence>
<dbReference type="RefSeq" id="WP_350331873.1">
    <property type="nucleotide sequence ID" value="NZ_CP054719.1"/>
</dbReference>
<feature type="coiled-coil region" evidence="1">
    <location>
        <begin position="35"/>
        <end position="73"/>
    </location>
</feature>
<evidence type="ECO:0000256" key="1">
    <source>
        <dbReference type="SAM" id="Coils"/>
    </source>
</evidence>
<evidence type="ECO:0000313" key="4">
    <source>
        <dbReference type="Proteomes" id="UP000594001"/>
    </source>
</evidence>
<gene>
    <name evidence="3" type="ORF">CPBP_01112</name>
</gene>
<proteinExistence type="predicted"/>
<keyword evidence="2" id="KW-0732">Signal</keyword>
<keyword evidence="1" id="KW-0175">Coiled coil</keyword>
<feature type="signal peptide" evidence="2">
    <location>
        <begin position="1"/>
        <end position="24"/>
    </location>
</feature>
<dbReference type="PROSITE" id="PS51257">
    <property type="entry name" value="PROKAR_LIPOPROTEIN"/>
    <property type="match status" value="1"/>
</dbReference>
<organism evidence="3 4">
    <name type="scientific">Candidatus Bodocaedibacter vickermanii</name>
    <dbReference type="NCBI Taxonomy" id="2741701"/>
    <lineage>
        <taxon>Bacteria</taxon>
        <taxon>Pseudomonadati</taxon>
        <taxon>Pseudomonadota</taxon>
        <taxon>Alphaproteobacteria</taxon>
        <taxon>Holosporales</taxon>
        <taxon>Candidatus Paracaedibacteraceae</taxon>
        <taxon>Candidatus Bodocaedibacter</taxon>
    </lineage>
</organism>
<keyword evidence="4" id="KW-1185">Reference proteome</keyword>
<dbReference type="Proteomes" id="UP000594001">
    <property type="component" value="Chromosome"/>
</dbReference>
<evidence type="ECO:0000313" key="3">
    <source>
        <dbReference type="EMBL" id="QOL20322.1"/>
    </source>
</evidence>
<dbReference type="EMBL" id="CP054719">
    <property type="protein sequence ID" value="QOL20322.1"/>
    <property type="molecule type" value="Genomic_DNA"/>
</dbReference>
<dbReference type="AlphaFoldDB" id="A0A7L9RUU4"/>
<protein>
    <submittedName>
        <fullName evidence="3">Uncharacterized protein</fullName>
    </submittedName>
</protein>